<feature type="region of interest" description="Disordered" evidence="1">
    <location>
        <begin position="161"/>
        <end position="189"/>
    </location>
</feature>
<dbReference type="PANTHER" id="PTHR14710:SF2">
    <property type="entry name" value="GEM-ASSOCIATED PROTEIN 6"/>
    <property type="match status" value="1"/>
</dbReference>
<proteinExistence type="predicted"/>
<evidence type="ECO:0000259" key="2">
    <source>
        <dbReference type="PROSITE" id="PS52001"/>
    </source>
</evidence>
<name>A0A087V1A5_STEMI</name>
<dbReference type="PANTHER" id="PTHR14710">
    <property type="entry name" value="GEM-ASSOCIATED PROTEIN 6"/>
    <property type="match status" value="1"/>
</dbReference>
<dbReference type="PROSITE" id="PS52001">
    <property type="entry name" value="AD"/>
    <property type="match status" value="1"/>
</dbReference>
<dbReference type="Pfam" id="PF20417">
    <property type="entry name" value="Gemin6_C"/>
    <property type="match status" value="1"/>
</dbReference>
<evidence type="ECO:0000313" key="3">
    <source>
        <dbReference type="EMBL" id="KFM83394.1"/>
    </source>
</evidence>
<dbReference type="Gene3D" id="2.30.30.100">
    <property type="match status" value="1"/>
</dbReference>
<dbReference type="EMBL" id="KL820070">
    <property type="protein sequence ID" value="KFM83394.1"/>
    <property type="molecule type" value="Genomic_DNA"/>
</dbReference>
<dbReference type="Pfam" id="PF06372">
    <property type="entry name" value="Gemin6"/>
    <property type="match status" value="1"/>
</dbReference>
<dbReference type="InterPro" id="IPR009422">
    <property type="entry name" value="Gemin6"/>
</dbReference>
<dbReference type="InterPro" id="IPR047574">
    <property type="entry name" value="AD"/>
</dbReference>
<dbReference type="InterPro" id="IPR046857">
    <property type="entry name" value="Gemin6_Sm-like_dom"/>
</dbReference>
<dbReference type="AlphaFoldDB" id="A0A087V1A5"/>
<feature type="compositionally biased region" description="Basic and acidic residues" evidence="1">
    <location>
        <begin position="161"/>
        <end position="174"/>
    </location>
</feature>
<dbReference type="InterPro" id="IPR046856">
    <property type="entry name" value="Gemin6_C"/>
</dbReference>
<dbReference type="GO" id="GO:0005634">
    <property type="term" value="C:nucleus"/>
    <property type="evidence" value="ECO:0007669"/>
    <property type="project" value="InterPro"/>
</dbReference>
<dbReference type="GO" id="GO:0032797">
    <property type="term" value="C:SMN complex"/>
    <property type="evidence" value="ECO:0007669"/>
    <property type="project" value="TreeGrafter"/>
</dbReference>
<protein>
    <submittedName>
        <fullName evidence="3">Gem-associated protein 6</fullName>
    </submittedName>
</protein>
<dbReference type="Proteomes" id="UP000054359">
    <property type="component" value="Unassembled WGS sequence"/>
</dbReference>
<dbReference type="OrthoDB" id="77463at2759"/>
<organism evidence="3 4">
    <name type="scientific">Stegodyphus mimosarum</name>
    <name type="common">African social velvet spider</name>
    <dbReference type="NCBI Taxonomy" id="407821"/>
    <lineage>
        <taxon>Eukaryota</taxon>
        <taxon>Metazoa</taxon>
        <taxon>Ecdysozoa</taxon>
        <taxon>Arthropoda</taxon>
        <taxon>Chelicerata</taxon>
        <taxon>Arachnida</taxon>
        <taxon>Araneae</taxon>
        <taxon>Araneomorphae</taxon>
        <taxon>Entelegynae</taxon>
        <taxon>Eresoidea</taxon>
        <taxon>Eresidae</taxon>
        <taxon>Stegodyphus</taxon>
    </lineage>
</organism>
<feature type="non-terminal residue" evidence="3">
    <location>
        <position position="189"/>
    </location>
</feature>
<evidence type="ECO:0000256" key="1">
    <source>
        <dbReference type="SAM" id="MobiDB-lite"/>
    </source>
</evidence>
<dbReference type="GO" id="GO:0000387">
    <property type="term" value="P:spliceosomal snRNP assembly"/>
    <property type="evidence" value="ECO:0007669"/>
    <property type="project" value="TreeGrafter"/>
</dbReference>
<dbReference type="GO" id="GO:0000245">
    <property type="term" value="P:spliceosomal complex assembly"/>
    <property type="evidence" value="ECO:0007669"/>
    <property type="project" value="InterPro"/>
</dbReference>
<accession>A0A087V1A5</accession>
<reference evidence="3 4" key="1">
    <citation type="submission" date="2013-11" db="EMBL/GenBank/DDBJ databases">
        <title>Genome sequencing of Stegodyphus mimosarum.</title>
        <authorList>
            <person name="Bechsgaard J."/>
        </authorList>
    </citation>
    <scope>NUCLEOTIDE SEQUENCE [LARGE SCALE GENOMIC DNA]</scope>
</reference>
<sequence>MDIDFENNLRYKHYLSKFVKVKTVDKNFHEGWLKCIDPLTGNLMLVILNEDNSLVLESCLIHGADYTHVELLKDVDNDIKSLIKKYYCGEGRNPVNVEARKNRIVSWMKKHRIPVREISDGGIVVCESVSIFPPYFEENCSSLNGRVLLRIREILQSLPEEETKSPEYKRKEENCAQVESPASNNPISE</sequence>
<keyword evidence="4" id="KW-1185">Reference proteome</keyword>
<gene>
    <name evidence="3" type="ORF">X975_25857</name>
</gene>
<dbReference type="OMA" id="LEWEDYV"/>
<feature type="domain" description="AD" evidence="2">
    <location>
        <begin position="65"/>
        <end position="163"/>
    </location>
</feature>
<evidence type="ECO:0000313" key="4">
    <source>
        <dbReference type="Proteomes" id="UP000054359"/>
    </source>
</evidence>
<feature type="compositionally biased region" description="Polar residues" evidence="1">
    <location>
        <begin position="180"/>
        <end position="189"/>
    </location>
</feature>